<accession>A0AAJ1PAV1</accession>
<reference evidence="2" key="2">
    <citation type="submission" date="2023-04" db="EMBL/GenBank/DDBJ databases">
        <authorList>
            <person name="Orihara K."/>
        </authorList>
    </citation>
    <scope>NUCLEOTIDE SEQUENCE</scope>
    <source>
        <strain evidence="2">YIT 13057</strain>
    </source>
</reference>
<evidence type="ECO:0000313" key="3">
    <source>
        <dbReference type="Proteomes" id="UP001157379"/>
    </source>
</evidence>
<feature type="transmembrane region" description="Helical" evidence="1">
    <location>
        <begin position="6"/>
        <end position="28"/>
    </location>
</feature>
<protein>
    <submittedName>
        <fullName evidence="2">Uncharacterized protein</fullName>
    </submittedName>
</protein>
<proteinExistence type="predicted"/>
<keyword evidence="1" id="KW-0472">Membrane</keyword>
<reference evidence="2" key="1">
    <citation type="journal article" date="2023" name="Gut Microbes">
        <title>Characterization of Bifidobacterium kashiwanohense that utilizes both milk- and plant-derived oligosaccharides.</title>
        <authorList>
            <person name="Orihara K."/>
            <person name="Yahagi K."/>
            <person name="Saito Y."/>
            <person name="Watanabe Y."/>
            <person name="Sasai T."/>
            <person name="Hara T."/>
            <person name="Tsukuda N."/>
            <person name="Oki K."/>
            <person name="Fujimoto J."/>
            <person name="Matsuki T."/>
        </authorList>
    </citation>
    <scope>NUCLEOTIDE SEQUENCE</scope>
    <source>
        <strain evidence="2">YIT 13057</strain>
    </source>
</reference>
<comment type="caution">
    <text evidence="2">The sequence shown here is derived from an EMBL/GenBank/DDBJ whole genome shotgun (WGS) entry which is preliminary data.</text>
</comment>
<dbReference type="AlphaFoldDB" id="A0AAJ1PAV1"/>
<evidence type="ECO:0000256" key="1">
    <source>
        <dbReference type="SAM" id="Phobius"/>
    </source>
</evidence>
<gene>
    <name evidence="2" type="ORF">OB936_07975</name>
</gene>
<keyword evidence="1" id="KW-0812">Transmembrane</keyword>
<organism evidence="2 3">
    <name type="scientific">Bifidobacterium catenulatum subsp. kashiwanohense</name>
    <dbReference type="NCBI Taxonomy" id="630129"/>
    <lineage>
        <taxon>Bacteria</taxon>
        <taxon>Bacillati</taxon>
        <taxon>Actinomycetota</taxon>
        <taxon>Actinomycetes</taxon>
        <taxon>Bifidobacteriales</taxon>
        <taxon>Bifidobacteriaceae</taxon>
        <taxon>Bifidobacterium</taxon>
    </lineage>
</organism>
<keyword evidence="1" id="KW-1133">Transmembrane helix</keyword>
<dbReference type="EMBL" id="JAOPMD010000018">
    <property type="protein sequence ID" value="MDH7900136.1"/>
    <property type="molecule type" value="Genomic_DNA"/>
</dbReference>
<evidence type="ECO:0000313" key="2">
    <source>
        <dbReference type="EMBL" id="MDH7900136.1"/>
    </source>
</evidence>
<name>A0AAJ1PAV1_9BIFI</name>
<dbReference type="RefSeq" id="WP_162198771.1">
    <property type="nucleotide sequence ID" value="NZ_JAOPLX010000016.1"/>
</dbReference>
<dbReference type="Proteomes" id="UP001157379">
    <property type="component" value="Unassembled WGS sequence"/>
</dbReference>
<sequence length="61" mass="6550">MTPSEIIASISLLVASLAALIKAVTGLIKEMRRKPKRKSEKGFRPVVGAGTPYLRLCHGTS</sequence>